<reference evidence="1" key="1">
    <citation type="submission" date="2018-06" db="EMBL/GenBank/DDBJ databases">
        <authorList>
            <person name="Zhirakovskaya E."/>
        </authorList>
    </citation>
    <scope>NUCLEOTIDE SEQUENCE</scope>
</reference>
<name>A0A3B1E4C1_9ZZZZ</name>
<proteinExistence type="predicted"/>
<accession>A0A3B1E4C1</accession>
<sequence>MHPSDLKKLDDILNIDVLIIFEGLFEGDVDRQNWEYLLYKPHNFDKFKFQKIIMEPINRKEKMKIVIYQK</sequence>
<organism evidence="1">
    <name type="scientific">hydrothermal vent metagenome</name>
    <dbReference type="NCBI Taxonomy" id="652676"/>
    <lineage>
        <taxon>unclassified sequences</taxon>
        <taxon>metagenomes</taxon>
        <taxon>ecological metagenomes</taxon>
    </lineage>
</organism>
<gene>
    <name evidence="1" type="ORF">MNBD_UNCLBAC01-897</name>
</gene>
<evidence type="ECO:0000313" key="1">
    <source>
        <dbReference type="EMBL" id="VAX37367.1"/>
    </source>
</evidence>
<dbReference type="AlphaFoldDB" id="A0A3B1E4C1"/>
<dbReference type="EMBL" id="UOGJ01000127">
    <property type="protein sequence ID" value="VAX37367.1"/>
    <property type="molecule type" value="Genomic_DNA"/>
</dbReference>
<protein>
    <submittedName>
        <fullName evidence="1">Uncharacterized protein</fullName>
    </submittedName>
</protein>